<dbReference type="Proteomes" id="UP000008827">
    <property type="component" value="Chromosome 2"/>
</dbReference>
<proteinExistence type="predicted"/>
<reference evidence="2 3" key="1">
    <citation type="journal article" date="2010" name="Nature">
        <title>Genome sequence of the palaeopolyploid soybean.</title>
        <authorList>
            <person name="Schmutz J."/>
            <person name="Cannon S.B."/>
            <person name="Schlueter J."/>
            <person name="Ma J."/>
            <person name="Mitros T."/>
            <person name="Nelson W."/>
            <person name="Hyten D.L."/>
            <person name="Song Q."/>
            <person name="Thelen J.J."/>
            <person name="Cheng J."/>
            <person name="Xu D."/>
            <person name="Hellsten U."/>
            <person name="May G.D."/>
            <person name="Yu Y."/>
            <person name="Sakurai T."/>
            <person name="Umezawa T."/>
            <person name="Bhattacharyya M.K."/>
            <person name="Sandhu D."/>
            <person name="Valliyodan B."/>
            <person name="Lindquist E."/>
            <person name="Peto M."/>
            <person name="Grant D."/>
            <person name="Shu S."/>
            <person name="Goodstein D."/>
            <person name="Barry K."/>
            <person name="Futrell-Griggs M."/>
            <person name="Abernathy B."/>
            <person name="Du J."/>
            <person name="Tian Z."/>
            <person name="Zhu L."/>
            <person name="Gill N."/>
            <person name="Joshi T."/>
            <person name="Libault M."/>
            <person name="Sethuraman A."/>
            <person name="Zhang X.-C."/>
            <person name="Shinozaki K."/>
            <person name="Nguyen H.T."/>
            <person name="Wing R.A."/>
            <person name="Cregan P."/>
            <person name="Specht J."/>
            <person name="Grimwood J."/>
            <person name="Rokhsar D."/>
            <person name="Stacey G."/>
            <person name="Shoemaker R.C."/>
            <person name="Jackson S.A."/>
        </authorList>
    </citation>
    <scope>NUCLEOTIDE SEQUENCE</scope>
    <source>
        <strain evidence="3">cv. Williams 82</strain>
        <tissue evidence="2">Callus</tissue>
    </source>
</reference>
<dbReference type="EnsemblPlants" id="KRH73018">
    <property type="protein sequence ID" value="KRH73018"/>
    <property type="gene ID" value="GLYMA_02G246600"/>
</dbReference>
<accession>K7KAK4</accession>
<organism evidence="2">
    <name type="scientific">Glycine max</name>
    <name type="common">Soybean</name>
    <name type="synonym">Glycine hispida</name>
    <dbReference type="NCBI Taxonomy" id="3847"/>
    <lineage>
        <taxon>Eukaryota</taxon>
        <taxon>Viridiplantae</taxon>
        <taxon>Streptophyta</taxon>
        <taxon>Embryophyta</taxon>
        <taxon>Tracheophyta</taxon>
        <taxon>Spermatophyta</taxon>
        <taxon>Magnoliopsida</taxon>
        <taxon>eudicotyledons</taxon>
        <taxon>Gunneridae</taxon>
        <taxon>Pentapetalae</taxon>
        <taxon>rosids</taxon>
        <taxon>fabids</taxon>
        <taxon>Fabales</taxon>
        <taxon>Fabaceae</taxon>
        <taxon>Papilionoideae</taxon>
        <taxon>50 kb inversion clade</taxon>
        <taxon>NPAAA clade</taxon>
        <taxon>indigoferoid/millettioid clade</taxon>
        <taxon>Phaseoleae</taxon>
        <taxon>Glycine</taxon>
        <taxon>Glycine subgen. Soja</taxon>
    </lineage>
</organism>
<evidence type="ECO:0000313" key="4">
    <source>
        <dbReference type="Proteomes" id="UP000008827"/>
    </source>
</evidence>
<dbReference type="PaxDb" id="3847-GLYMA02G41390.1"/>
<evidence type="ECO:0000313" key="3">
    <source>
        <dbReference type="EnsemblPlants" id="KRH73018"/>
    </source>
</evidence>
<evidence type="ECO:0000313" key="2">
    <source>
        <dbReference type="EMBL" id="KRH73018.1"/>
    </source>
</evidence>
<dbReference type="HOGENOM" id="CLU_2675992_0_0_1"/>
<evidence type="ECO:0000256" key="1">
    <source>
        <dbReference type="SAM" id="Phobius"/>
    </source>
</evidence>
<keyword evidence="1" id="KW-0812">Transmembrane</keyword>
<reference evidence="3" key="2">
    <citation type="submission" date="2018-02" db="UniProtKB">
        <authorList>
            <consortium name="EnsemblPlants"/>
        </authorList>
    </citation>
    <scope>IDENTIFICATION</scope>
    <source>
        <strain evidence="3">Williams 82</strain>
    </source>
</reference>
<reference evidence="2" key="3">
    <citation type="submission" date="2018-07" db="EMBL/GenBank/DDBJ databases">
        <title>WGS assembly of Glycine max.</title>
        <authorList>
            <person name="Schmutz J."/>
            <person name="Cannon S."/>
            <person name="Schlueter J."/>
            <person name="Ma J."/>
            <person name="Mitros T."/>
            <person name="Nelson W."/>
            <person name="Hyten D."/>
            <person name="Song Q."/>
            <person name="Thelen J."/>
            <person name="Cheng J."/>
            <person name="Xu D."/>
            <person name="Hellsten U."/>
            <person name="May G."/>
            <person name="Yu Y."/>
            <person name="Sakurai T."/>
            <person name="Umezawa T."/>
            <person name="Bhattacharyya M."/>
            <person name="Sandhu D."/>
            <person name="Valliyodan B."/>
            <person name="Lindquist E."/>
            <person name="Peto M."/>
            <person name="Grant D."/>
            <person name="Shu S."/>
            <person name="Goodstein D."/>
            <person name="Barry K."/>
            <person name="Futrell-Griggs M."/>
            <person name="Abernathy B."/>
            <person name="Du J."/>
            <person name="Tian Z."/>
            <person name="Zhu L."/>
            <person name="Gill N."/>
            <person name="Joshi T."/>
            <person name="Libault M."/>
            <person name="Sethuraman A."/>
            <person name="Zhang X."/>
            <person name="Shinozaki K."/>
            <person name="Nguyen H."/>
            <person name="Wing R."/>
            <person name="Cregan P."/>
            <person name="Specht J."/>
            <person name="Grimwood J."/>
            <person name="Rokhsar D."/>
            <person name="Stacey G."/>
            <person name="Shoemaker R."/>
            <person name="Jackson S."/>
        </authorList>
    </citation>
    <scope>NUCLEOTIDE SEQUENCE</scope>
    <source>
        <tissue evidence="2">Callus</tissue>
    </source>
</reference>
<keyword evidence="4" id="KW-1185">Reference proteome</keyword>
<keyword evidence="1" id="KW-0472">Membrane</keyword>
<dbReference type="Gramene" id="KRH73018">
    <property type="protein sequence ID" value="KRH73018"/>
    <property type="gene ID" value="GLYMA_02G246600"/>
</dbReference>
<dbReference type="EMBL" id="CM000835">
    <property type="protein sequence ID" value="KRH73018.1"/>
    <property type="molecule type" value="Genomic_DNA"/>
</dbReference>
<name>K7KAK4_SOYBN</name>
<dbReference type="InParanoid" id="K7KAK4"/>
<keyword evidence="1" id="KW-1133">Transmembrane helix</keyword>
<feature type="transmembrane region" description="Helical" evidence="1">
    <location>
        <begin position="39"/>
        <end position="56"/>
    </location>
</feature>
<dbReference type="SMR" id="K7KAK4"/>
<dbReference type="AlphaFoldDB" id="K7KAK4"/>
<sequence length="75" mass="9061">MQQLLYKSTRKSSSYYHTTSFLLAITSHSIPLRWPGLAFFYYVIFSFSLFFFLYILQKIYVANSNWKEKEQREKG</sequence>
<gene>
    <name evidence="2" type="ORF">GLYMA_02G246600</name>
</gene>
<protein>
    <submittedName>
        <fullName evidence="2 3">Uncharacterized protein</fullName>
    </submittedName>
</protein>